<keyword evidence="2" id="KW-1133">Transmembrane helix</keyword>
<dbReference type="RefSeq" id="WP_253054387.1">
    <property type="nucleotide sequence ID" value="NZ_JAMXWN010000007.1"/>
</dbReference>
<dbReference type="Proteomes" id="UP001596267">
    <property type="component" value="Unassembled WGS sequence"/>
</dbReference>
<evidence type="ECO:0000256" key="1">
    <source>
        <dbReference type="SAM" id="MobiDB-lite"/>
    </source>
</evidence>
<feature type="compositionally biased region" description="Basic and acidic residues" evidence="1">
    <location>
        <begin position="73"/>
        <end position="86"/>
    </location>
</feature>
<feature type="region of interest" description="Disordered" evidence="1">
    <location>
        <begin position="66"/>
        <end position="86"/>
    </location>
</feature>
<dbReference type="InterPro" id="IPR021338">
    <property type="entry name" value="DUF2953"/>
</dbReference>
<evidence type="ECO:0000313" key="4">
    <source>
        <dbReference type="Proteomes" id="UP001596267"/>
    </source>
</evidence>
<accession>A0ABW1WCU2</accession>
<dbReference type="EMBL" id="JBHSTQ010000001">
    <property type="protein sequence ID" value="MFC6385319.1"/>
    <property type="molecule type" value="Genomic_DNA"/>
</dbReference>
<gene>
    <name evidence="3" type="ORF">ACFP7A_01795</name>
</gene>
<proteinExistence type="predicted"/>
<keyword evidence="2" id="KW-0812">Transmembrane</keyword>
<comment type="caution">
    <text evidence="3">The sequence shown here is derived from an EMBL/GenBank/DDBJ whole genome shotgun (WGS) entry which is preliminary data.</text>
</comment>
<keyword evidence="2" id="KW-0472">Membrane</keyword>
<organism evidence="3 4">
    <name type="scientific">Sporolactobacillus kofuensis</name>
    <dbReference type="NCBI Taxonomy" id="269672"/>
    <lineage>
        <taxon>Bacteria</taxon>
        <taxon>Bacillati</taxon>
        <taxon>Bacillota</taxon>
        <taxon>Bacilli</taxon>
        <taxon>Bacillales</taxon>
        <taxon>Sporolactobacillaceae</taxon>
        <taxon>Sporolactobacillus</taxon>
    </lineage>
</organism>
<name>A0ABW1WCU2_9BACL</name>
<protein>
    <submittedName>
        <fullName evidence="3">DUF2953 domain-containing protein</fullName>
    </submittedName>
</protein>
<dbReference type="Pfam" id="PF11167">
    <property type="entry name" value="DUF2953"/>
    <property type="match status" value="1"/>
</dbReference>
<keyword evidence="4" id="KW-1185">Reference proteome</keyword>
<sequence>MVRLVLIVSGVILCLLVIVMIAVLRSVLTLRIHCLIGMHQIEIKAELYLWRKRIWTFPLKLHERKKKKSHSRQHADKNQSDDVKERVEHWSEKAKRMVNALQQLPIREKIKVSQMSWVTTCGSGDAAETALLCGVIWSLKSSIIPWIAPISSDHPRINVIPRFQGKCLYSSLSCMFQIRIGDAIVMIKKIRHQLKEG</sequence>
<evidence type="ECO:0000256" key="2">
    <source>
        <dbReference type="SAM" id="Phobius"/>
    </source>
</evidence>
<evidence type="ECO:0000313" key="3">
    <source>
        <dbReference type="EMBL" id="MFC6385319.1"/>
    </source>
</evidence>
<reference evidence="4" key="1">
    <citation type="journal article" date="2019" name="Int. J. Syst. Evol. Microbiol.">
        <title>The Global Catalogue of Microorganisms (GCM) 10K type strain sequencing project: providing services to taxonomists for standard genome sequencing and annotation.</title>
        <authorList>
            <consortium name="The Broad Institute Genomics Platform"/>
            <consortium name="The Broad Institute Genome Sequencing Center for Infectious Disease"/>
            <person name="Wu L."/>
            <person name="Ma J."/>
        </authorList>
    </citation>
    <scope>NUCLEOTIDE SEQUENCE [LARGE SCALE GENOMIC DNA]</scope>
    <source>
        <strain evidence="4">CCUG 42001</strain>
    </source>
</reference>
<feature type="transmembrane region" description="Helical" evidence="2">
    <location>
        <begin position="6"/>
        <end position="28"/>
    </location>
</feature>